<sequence length="150" mass="16122">MSLGSAVTTWLRGMGLEILGWILIPLGIILMPLPGPGMLIVAGGVALLSRRHVWAQNARGFVEKRAIDAAKYGVATVPRIVMSTLGGVWLAALGFVWWHGVNIPEFELVNIGFGPELPGGRAAAFGLWASALATWALIAFSVNRWRLHLT</sequence>
<keyword evidence="3" id="KW-1185">Reference proteome</keyword>
<keyword evidence="1" id="KW-0472">Membrane</keyword>
<proteinExistence type="predicted"/>
<comment type="caution">
    <text evidence="2">The sequence shown here is derived from an EMBL/GenBank/DDBJ whole genome shotgun (WGS) entry which is preliminary data.</text>
</comment>
<protein>
    <submittedName>
        <fullName evidence="2">Uncharacterized protein (TIGR02611 family)</fullName>
    </submittedName>
</protein>
<dbReference type="EMBL" id="JAVDWH010000001">
    <property type="protein sequence ID" value="MDR7086036.1"/>
    <property type="molecule type" value="Genomic_DNA"/>
</dbReference>
<evidence type="ECO:0000313" key="2">
    <source>
        <dbReference type="EMBL" id="MDR7086036.1"/>
    </source>
</evidence>
<dbReference type="Pfam" id="PF09656">
    <property type="entry name" value="PGPGW"/>
    <property type="match status" value="1"/>
</dbReference>
<feature type="transmembrane region" description="Helical" evidence="1">
    <location>
        <begin position="20"/>
        <end position="49"/>
    </location>
</feature>
<dbReference type="Proteomes" id="UP001257739">
    <property type="component" value="Unassembled WGS sequence"/>
</dbReference>
<feature type="transmembrane region" description="Helical" evidence="1">
    <location>
        <begin position="120"/>
        <end position="142"/>
    </location>
</feature>
<feature type="transmembrane region" description="Helical" evidence="1">
    <location>
        <begin position="80"/>
        <end position="100"/>
    </location>
</feature>
<dbReference type="RefSeq" id="WP_309967170.1">
    <property type="nucleotide sequence ID" value="NZ_JAVDWH010000001.1"/>
</dbReference>
<dbReference type="InterPro" id="IPR019099">
    <property type="entry name" value="Uncharacterised_PGPGW_TM"/>
</dbReference>
<name>A0ABU1ULJ0_9ACTN</name>
<keyword evidence="1" id="KW-1133">Transmembrane helix</keyword>
<keyword evidence="1" id="KW-0812">Transmembrane</keyword>
<organism evidence="2 3">
    <name type="scientific">Aeromicrobium panaciterrae</name>
    <dbReference type="NCBI Taxonomy" id="363861"/>
    <lineage>
        <taxon>Bacteria</taxon>
        <taxon>Bacillati</taxon>
        <taxon>Actinomycetota</taxon>
        <taxon>Actinomycetes</taxon>
        <taxon>Propionibacteriales</taxon>
        <taxon>Nocardioidaceae</taxon>
        <taxon>Aeromicrobium</taxon>
    </lineage>
</organism>
<reference evidence="2 3" key="1">
    <citation type="submission" date="2023-07" db="EMBL/GenBank/DDBJ databases">
        <title>Sorghum-associated microbial communities from plants grown in Nebraska, USA.</title>
        <authorList>
            <person name="Schachtman D."/>
        </authorList>
    </citation>
    <scope>NUCLEOTIDE SEQUENCE [LARGE SCALE GENOMIC DNA]</scope>
    <source>
        <strain evidence="2 3">BE248</strain>
    </source>
</reference>
<gene>
    <name evidence="2" type="ORF">J2X11_000875</name>
</gene>
<evidence type="ECO:0000256" key="1">
    <source>
        <dbReference type="SAM" id="Phobius"/>
    </source>
</evidence>
<accession>A0ABU1ULJ0</accession>
<evidence type="ECO:0000313" key="3">
    <source>
        <dbReference type="Proteomes" id="UP001257739"/>
    </source>
</evidence>